<dbReference type="EMBL" id="KV441562">
    <property type="protein sequence ID" value="OAF99240.1"/>
    <property type="molecule type" value="Genomic_DNA"/>
</dbReference>
<accession>A0A177BWB0</accession>
<proteinExistence type="predicted"/>
<dbReference type="AlphaFoldDB" id="A0A177BWB0"/>
<dbReference type="RefSeq" id="XP_018029606.1">
    <property type="nucleotide sequence ID" value="XM_018183441.1"/>
</dbReference>
<dbReference type="InParanoid" id="A0A177BWB0"/>
<evidence type="ECO:0000313" key="2">
    <source>
        <dbReference type="EMBL" id="OAF99240.1"/>
    </source>
</evidence>
<keyword evidence="3" id="KW-1185">Reference proteome</keyword>
<evidence type="ECO:0000313" key="3">
    <source>
        <dbReference type="Proteomes" id="UP000077069"/>
    </source>
</evidence>
<name>A0A177BWB0_9PLEO</name>
<feature type="region of interest" description="Disordered" evidence="1">
    <location>
        <begin position="182"/>
        <end position="203"/>
    </location>
</feature>
<dbReference type="GeneID" id="28766927"/>
<dbReference type="Proteomes" id="UP000077069">
    <property type="component" value="Unassembled WGS sequence"/>
</dbReference>
<organism evidence="2 3">
    <name type="scientific">Paraphaeosphaeria sporulosa</name>
    <dbReference type="NCBI Taxonomy" id="1460663"/>
    <lineage>
        <taxon>Eukaryota</taxon>
        <taxon>Fungi</taxon>
        <taxon>Dikarya</taxon>
        <taxon>Ascomycota</taxon>
        <taxon>Pezizomycotina</taxon>
        <taxon>Dothideomycetes</taxon>
        <taxon>Pleosporomycetidae</taxon>
        <taxon>Pleosporales</taxon>
        <taxon>Massarineae</taxon>
        <taxon>Didymosphaeriaceae</taxon>
        <taxon>Paraphaeosphaeria</taxon>
    </lineage>
</organism>
<gene>
    <name evidence="2" type="ORF">CC84DRAFT_1222942</name>
</gene>
<protein>
    <submittedName>
        <fullName evidence="2">Uncharacterized protein</fullName>
    </submittedName>
</protein>
<sequence>MAPSRTPPSSDLTADDEEGIDLTTLEKQQLSPIIESARWNLLRHYRSKGEVLNHGNSEMKLLPGDGNKKALHDFEFAWKTAGTVPKIHLVNEIDHPITICGTKLGPQDRGPSEARNNALVALDYNAEALKEAVFGLKPARNLPLWKGRFGAEKYDIQEIGTIFTVDIPIQYVQGLQDLNAKNSKADSLADGQPVDGGSKVKAG</sequence>
<reference evidence="2 3" key="1">
    <citation type="submission" date="2016-05" db="EMBL/GenBank/DDBJ databases">
        <title>Comparative analysis of secretome profiles of manganese(II)-oxidizing ascomycete fungi.</title>
        <authorList>
            <consortium name="DOE Joint Genome Institute"/>
            <person name="Zeiner C.A."/>
            <person name="Purvine S.O."/>
            <person name="Zink E.M."/>
            <person name="Wu S."/>
            <person name="Pasa-Tolic L."/>
            <person name="Chaput D.L."/>
            <person name="Haridas S."/>
            <person name="Grigoriev I.V."/>
            <person name="Santelli C.M."/>
            <person name="Hansel C.M."/>
        </authorList>
    </citation>
    <scope>NUCLEOTIDE SEQUENCE [LARGE SCALE GENOMIC DNA]</scope>
    <source>
        <strain evidence="2 3">AP3s5-JAC2a</strain>
    </source>
</reference>
<evidence type="ECO:0000256" key="1">
    <source>
        <dbReference type="SAM" id="MobiDB-lite"/>
    </source>
</evidence>